<evidence type="ECO:0000313" key="2">
    <source>
        <dbReference type="EMBL" id="BES95024.1"/>
    </source>
</evidence>
<feature type="compositionally biased region" description="Polar residues" evidence="1">
    <location>
        <begin position="77"/>
        <end position="87"/>
    </location>
</feature>
<feature type="compositionally biased region" description="Basic and acidic residues" evidence="1">
    <location>
        <begin position="46"/>
        <end position="58"/>
    </location>
</feature>
<feature type="compositionally biased region" description="Polar residues" evidence="1">
    <location>
        <begin position="132"/>
        <end position="142"/>
    </location>
</feature>
<feature type="compositionally biased region" description="Basic residues" evidence="1">
    <location>
        <begin position="100"/>
        <end position="112"/>
    </location>
</feature>
<sequence length="142" mass="15626">MSRFDSASETQERNRAGIPERVSEREGENREPRGPGSSHHIASCRGHGEGNARSERRTRSSRALLPAETKDFLLHETPSSAGANNPESIGPDYSFSGVHRVNRGYRSIRRRGSPIGPHVRLPGSQRYGRSSPLASSCMSFEP</sequence>
<keyword evidence="3" id="KW-1185">Reference proteome</keyword>
<gene>
    <name evidence="2" type="ORF">NTJ_07833</name>
</gene>
<evidence type="ECO:0000313" key="3">
    <source>
        <dbReference type="Proteomes" id="UP001307889"/>
    </source>
</evidence>
<accession>A0ABN7AUN6</accession>
<proteinExistence type="predicted"/>
<dbReference type="EMBL" id="AP028913">
    <property type="protein sequence ID" value="BES95024.1"/>
    <property type="molecule type" value="Genomic_DNA"/>
</dbReference>
<feature type="region of interest" description="Disordered" evidence="1">
    <location>
        <begin position="1"/>
        <end position="142"/>
    </location>
</feature>
<reference evidence="2 3" key="1">
    <citation type="submission" date="2023-09" db="EMBL/GenBank/DDBJ databases">
        <title>Nesidiocoris tenuis whole genome shotgun sequence.</title>
        <authorList>
            <person name="Shibata T."/>
            <person name="Shimoda M."/>
            <person name="Kobayashi T."/>
            <person name="Uehara T."/>
        </authorList>
    </citation>
    <scope>NUCLEOTIDE SEQUENCE [LARGE SCALE GENOMIC DNA]</scope>
    <source>
        <strain evidence="2 3">Japan</strain>
    </source>
</reference>
<name>A0ABN7AUN6_9HEMI</name>
<dbReference type="Proteomes" id="UP001307889">
    <property type="component" value="Chromosome 5"/>
</dbReference>
<organism evidence="2 3">
    <name type="scientific">Nesidiocoris tenuis</name>
    <dbReference type="NCBI Taxonomy" id="355587"/>
    <lineage>
        <taxon>Eukaryota</taxon>
        <taxon>Metazoa</taxon>
        <taxon>Ecdysozoa</taxon>
        <taxon>Arthropoda</taxon>
        <taxon>Hexapoda</taxon>
        <taxon>Insecta</taxon>
        <taxon>Pterygota</taxon>
        <taxon>Neoptera</taxon>
        <taxon>Paraneoptera</taxon>
        <taxon>Hemiptera</taxon>
        <taxon>Heteroptera</taxon>
        <taxon>Panheteroptera</taxon>
        <taxon>Cimicomorpha</taxon>
        <taxon>Miridae</taxon>
        <taxon>Dicyphina</taxon>
        <taxon>Nesidiocoris</taxon>
    </lineage>
</organism>
<evidence type="ECO:0000256" key="1">
    <source>
        <dbReference type="SAM" id="MobiDB-lite"/>
    </source>
</evidence>
<feature type="compositionally biased region" description="Basic and acidic residues" evidence="1">
    <location>
        <begin position="21"/>
        <end position="33"/>
    </location>
</feature>
<protein>
    <submittedName>
        <fullName evidence="2">Uncharacterized protein</fullName>
    </submittedName>
</protein>